<evidence type="ECO:0000313" key="2">
    <source>
        <dbReference type="EMBL" id="GAN37953.1"/>
    </source>
</evidence>
<proteinExistence type="predicted"/>
<dbReference type="AlphaFoldDB" id="A0A0C9QHL1"/>
<evidence type="ECO:0000256" key="1">
    <source>
        <dbReference type="SAM" id="Phobius"/>
    </source>
</evidence>
<protein>
    <submittedName>
        <fullName evidence="2">Uncharacterized protein</fullName>
    </submittedName>
</protein>
<sequence>MSKSSLWVREHHLVLALSLLLGSVVFLAIGLWATILLLLTVQPTVSLILVLLGGWLVLGGIAASAITLWQIIRSPQKVTRGVRRLQWLLGGITIIIAAISLTFSYLWAESGDAPGLIFIGLFVAAMPFACWVLVSVWQLTLKQQA</sequence>
<organism evidence="2 3">
    <name type="scientific">Lacticaseibacillus paracasei NRIC 0644</name>
    <dbReference type="NCBI Taxonomy" id="1435038"/>
    <lineage>
        <taxon>Bacteria</taxon>
        <taxon>Bacillati</taxon>
        <taxon>Bacillota</taxon>
        <taxon>Bacilli</taxon>
        <taxon>Lactobacillales</taxon>
        <taxon>Lactobacillaceae</taxon>
        <taxon>Lacticaseibacillus</taxon>
    </lineage>
</organism>
<feature type="transmembrane region" description="Helical" evidence="1">
    <location>
        <begin position="45"/>
        <end position="66"/>
    </location>
</feature>
<feature type="transmembrane region" description="Helical" evidence="1">
    <location>
        <begin position="12"/>
        <end position="39"/>
    </location>
</feature>
<dbReference type="RefSeq" id="WP_045624493.1">
    <property type="nucleotide sequence ID" value="NZ_BAYM01000388.1"/>
</dbReference>
<keyword evidence="1" id="KW-0812">Transmembrane</keyword>
<keyword evidence="1" id="KW-1133">Transmembrane helix</keyword>
<keyword evidence="1" id="KW-0472">Membrane</keyword>
<reference evidence="3" key="1">
    <citation type="submission" date="2014-05" db="EMBL/GenBank/DDBJ databases">
        <title>Whole genome sequencing of Lactobacillus casei NRIC0644.</title>
        <authorList>
            <person name="Atarashi H."/>
            <person name="Yoshida Y."/>
            <person name="Fujimura S."/>
            <person name="Tanaka N."/>
            <person name="Shiwa Y."/>
            <person name="Yoshikawa H."/>
            <person name="Okada S."/>
            <person name="Nakagawa J."/>
        </authorList>
    </citation>
    <scope>NUCLEOTIDE SEQUENCE [LARGE SCALE GENOMIC DNA]</scope>
    <source>
        <strain evidence="3">NRIC0644</strain>
    </source>
</reference>
<name>A0A0C9QHL1_LACPA</name>
<feature type="transmembrane region" description="Helical" evidence="1">
    <location>
        <begin position="113"/>
        <end position="134"/>
    </location>
</feature>
<dbReference type="Proteomes" id="UP000032552">
    <property type="component" value="Unassembled WGS sequence"/>
</dbReference>
<comment type="caution">
    <text evidence="2">The sequence shown here is derived from an EMBL/GenBank/DDBJ whole genome shotgun (WGS) entry which is preliminary data.</text>
</comment>
<feature type="transmembrane region" description="Helical" evidence="1">
    <location>
        <begin position="87"/>
        <end position="107"/>
    </location>
</feature>
<evidence type="ECO:0000313" key="3">
    <source>
        <dbReference type="Proteomes" id="UP000032552"/>
    </source>
</evidence>
<dbReference type="EMBL" id="BAYM01000388">
    <property type="protein sequence ID" value="GAN37953.1"/>
    <property type="molecule type" value="Genomic_DNA"/>
</dbReference>
<gene>
    <name evidence="2" type="ORF">LC0644_2542</name>
</gene>
<accession>A0A0C9QHL1</accession>